<evidence type="ECO:0000256" key="1">
    <source>
        <dbReference type="SAM" id="Coils"/>
    </source>
</evidence>
<reference evidence="2" key="1">
    <citation type="journal article" date="2021" name="Proc. Natl. Acad. Sci. U.S.A.">
        <title>A Catalog of Tens of Thousands of Viruses from Human Metagenomes Reveals Hidden Associations with Chronic Diseases.</title>
        <authorList>
            <person name="Tisza M.J."/>
            <person name="Buck C.B."/>
        </authorList>
    </citation>
    <scope>NUCLEOTIDE SEQUENCE</scope>
    <source>
        <strain evidence="2">CtOyJ30</strain>
    </source>
</reference>
<organism evidence="2">
    <name type="scientific">Siphoviridae sp. ctOyJ30</name>
    <dbReference type="NCBI Taxonomy" id="2826317"/>
    <lineage>
        <taxon>Viruses</taxon>
        <taxon>Duplodnaviria</taxon>
        <taxon>Heunggongvirae</taxon>
        <taxon>Uroviricota</taxon>
        <taxon>Caudoviricetes</taxon>
    </lineage>
</organism>
<name>A0A8S5NEH0_9CAUD</name>
<protein>
    <submittedName>
        <fullName evidence="2">Uncharacterized protein</fullName>
    </submittedName>
</protein>
<sequence>MQTRTDFKEYAEITLGDGTVINLDDTQFTVTNNSVTDGAALSSVPIGVAVQKIAQLEVLNDQEQWGNYDFFGAKIRLYMTFALSNSTEKVERGLYTVTTPETYGETVIITAYDDMYKTDKNYSTTLSFPNTLKNMLIDICQTCSIPLLSTTFPHDDFTIPTKPDGQYTYRQIIGYIAMLAGGNARINNAGYLEIITYSEITSNSYYGNMTEIETGASEHVLSSWQSLTMDKNDITVTGVAIKIDTQEGQEKRLTGTEGYVLTVYNPLVNASDETTLATAMHNISEHLVGLTFRKFYGISVSNPLIEFMDFVAVKDRRGRLYQSFVTDITFMFLGSSTIKNSAESAVRTETVYAGNVNTEIRMRKLVEAERSARELAVSNLSNALANSSGLYETEGVQPDGSTIYYLHDKPTLAESKSVVKLTAEAIGLSTDGGKTYPYGFTITGEMVTRLLAAEGINADWIKTGALTISDESGNEIFNADLDKKTVNMASTRVTIDGKTFNSRIAESVTDFRISPLNQLSGSRNLKDDRYYLVSDVYALVGSAVIGQRVLRSTAAIADWVETTVPGGSTDSVLRLSNCIGASYRMIGISIETGKTYTFAVRVKSNAATTMQLSILGNAAQTVNVGTEWNTITITCTAQSNTILISPVESDALYFYQAMLQEGEIPTAWTPNSEEDTEKVTELTKKYSELQQDMTGFRTEVGDQISGAKSYTDQKFNAITLQLVDSTGTVVSQIKMEDSTIKLTGDVLADALTVTKLFARDITVRGSFAIDNGDYYIGTNFASLSSDGTEVPYDLAMHTKKDGDETFIGFGNDGIELYSSNKDVSISTSNGLWLNGAYWDSGIWIPALNNVATYTRRKGSYAKLGNSTVVSFLLRGTFDENTGSPLTISGCPVSPGSDYVASGGGSLTGYNAGDNVVFSGWKMSADGDIIATGQWATGKETARYTADIYPRSGAEFELSGTIAF</sequence>
<dbReference type="SUPFAM" id="SSF49785">
    <property type="entry name" value="Galactose-binding domain-like"/>
    <property type="match status" value="1"/>
</dbReference>
<dbReference type="Gene3D" id="2.60.120.260">
    <property type="entry name" value="Galactose-binding domain-like"/>
    <property type="match status" value="1"/>
</dbReference>
<accession>A0A8S5NEH0</accession>
<keyword evidence="1" id="KW-0175">Coiled coil</keyword>
<proteinExistence type="predicted"/>
<feature type="coiled-coil region" evidence="1">
    <location>
        <begin position="672"/>
        <end position="699"/>
    </location>
</feature>
<dbReference type="InterPro" id="IPR008979">
    <property type="entry name" value="Galactose-bd-like_sf"/>
</dbReference>
<dbReference type="EMBL" id="BK015137">
    <property type="protein sequence ID" value="DAD92483.1"/>
    <property type="molecule type" value="Genomic_DNA"/>
</dbReference>
<evidence type="ECO:0000313" key="2">
    <source>
        <dbReference type="EMBL" id="DAD92483.1"/>
    </source>
</evidence>